<dbReference type="Proteomes" id="UP000310687">
    <property type="component" value="Unassembled WGS sequence"/>
</dbReference>
<evidence type="ECO:0000313" key="2">
    <source>
        <dbReference type="EMBL" id="THW33610.1"/>
    </source>
</evidence>
<sequence>MAGRPFLLPTYEEVILPGAILGERSQREDVASDPKLHPPYSLPPPCSPTEVCSSFEVDMPAGAEDPDGASSHPVIKTPSKVRQPAQDVLSAGSDMCDTRTISTVCSPAMSTKSQHSQEMSPPYIVPTVFRRVRSEPDSISEPPPYQKKRPRLDSPSEDMPTVREVIQDVVDKEKQSILIEHEEMCDEAEIRVAEAIDDGRTAIIEKTDECCNEIDDHGQKIQEACEEACEMLQVDVACLEEASAVLKKTCARLTKASDSVVLTSGRLDCQLSHPSTLAARIITDDFEHLATSDKVTMLTKVADTGFANVFLAVNHELRKELVAAWTNRRVES</sequence>
<evidence type="ECO:0000313" key="3">
    <source>
        <dbReference type="Proteomes" id="UP000310687"/>
    </source>
</evidence>
<feature type="region of interest" description="Disordered" evidence="1">
    <location>
        <begin position="134"/>
        <end position="159"/>
    </location>
</feature>
<proteinExistence type="predicted"/>
<gene>
    <name evidence="2" type="ORF">D6D22_09032</name>
</gene>
<dbReference type="EMBL" id="QZAL01000204">
    <property type="protein sequence ID" value="THW33610.1"/>
    <property type="molecule type" value="Genomic_DNA"/>
</dbReference>
<name>A0A4S8X976_AURPU</name>
<reference evidence="2 3" key="1">
    <citation type="submission" date="2018-10" db="EMBL/GenBank/DDBJ databases">
        <title>Fifty Aureobasidium pullulans genomes reveal a recombining polyextremotolerant generalist.</title>
        <authorList>
            <person name="Gostincar C."/>
            <person name="Turk M."/>
            <person name="Zajc J."/>
            <person name="Gunde-Cimerman N."/>
        </authorList>
    </citation>
    <scope>NUCLEOTIDE SEQUENCE [LARGE SCALE GENOMIC DNA]</scope>
    <source>
        <strain evidence="2 3">EXF-11013</strain>
    </source>
</reference>
<feature type="region of interest" description="Disordered" evidence="1">
    <location>
        <begin position="58"/>
        <end position="83"/>
    </location>
</feature>
<accession>A0A4S8X976</accession>
<comment type="caution">
    <text evidence="2">The sequence shown here is derived from an EMBL/GenBank/DDBJ whole genome shotgun (WGS) entry which is preliminary data.</text>
</comment>
<protein>
    <submittedName>
        <fullName evidence="2">Uncharacterized protein</fullName>
    </submittedName>
</protein>
<organism evidence="2 3">
    <name type="scientific">Aureobasidium pullulans</name>
    <name type="common">Black yeast</name>
    <name type="synonym">Pullularia pullulans</name>
    <dbReference type="NCBI Taxonomy" id="5580"/>
    <lineage>
        <taxon>Eukaryota</taxon>
        <taxon>Fungi</taxon>
        <taxon>Dikarya</taxon>
        <taxon>Ascomycota</taxon>
        <taxon>Pezizomycotina</taxon>
        <taxon>Dothideomycetes</taxon>
        <taxon>Dothideomycetidae</taxon>
        <taxon>Dothideales</taxon>
        <taxon>Saccotheciaceae</taxon>
        <taxon>Aureobasidium</taxon>
    </lineage>
</organism>
<dbReference type="AlphaFoldDB" id="A0A4S8X976"/>
<evidence type="ECO:0000256" key="1">
    <source>
        <dbReference type="SAM" id="MobiDB-lite"/>
    </source>
</evidence>